<dbReference type="AlphaFoldDB" id="A0A397T8H1"/>
<dbReference type="CDD" id="cd21678">
    <property type="entry name" value="SMP_TCB"/>
    <property type="match status" value="1"/>
</dbReference>
<comment type="caution">
    <text evidence="15">The sequence shown here is derived from an EMBL/GenBank/DDBJ whole genome shotgun (WGS) entry which is preliminary data.</text>
</comment>
<keyword evidence="7 12" id="KW-1133">Transmembrane helix</keyword>
<keyword evidence="10 12" id="KW-0472">Membrane</keyword>
<dbReference type="PANTHER" id="PTHR46980:SF2">
    <property type="entry name" value="TRICALBIN-1-RELATED"/>
    <property type="match status" value="1"/>
</dbReference>
<feature type="domain" description="C2" evidence="13">
    <location>
        <begin position="492"/>
        <end position="612"/>
    </location>
</feature>
<evidence type="ECO:0000256" key="8">
    <source>
        <dbReference type="ARBA" id="ARBA00023055"/>
    </source>
</evidence>
<feature type="domain" description="C2" evidence="13">
    <location>
        <begin position="1089"/>
        <end position="1209"/>
    </location>
</feature>
<dbReference type="PIRSF" id="PIRSF037232">
    <property type="entry name" value="Tricalbin"/>
    <property type="match status" value="1"/>
</dbReference>
<dbReference type="InterPro" id="IPR052455">
    <property type="entry name" value="Tricalbin_domain"/>
</dbReference>
<dbReference type="InterPro" id="IPR017147">
    <property type="entry name" value="Tricalbin"/>
</dbReference>
<keyword evidence="3" id="KW-0597">Phosphoprotein</keyword>
<dbReference type="GO" id="GO:0071944">
    <property type="term" value="C:cell periphery"/>
    <property type="evidence" value="ECO:0007669"/>
    <property type="project" value="UniProtKB-ARBA"/>
</dbReference>
<dbReference type="GO" id="GO:0006869">
    <property type="term" value="P:lipid transport"/>
    <property type="evidence" value="ECO:0007669"/>
    <property type="project" value="UniProtKB-KW"/>
</dbReference>
<evidence type="ECO:0000256" key="4">
    <source>
        <dbReference type="ARBA" id="ARBA00022692"/>
    </source>
</evidence>
<dbReference type="GO" id="GO:0008289">
    <property type="term" value="F:lipid binding"/>
    <property type="evidence" value="ECO:0007669"/>
    <property type="project" value="UniProtKB-KW"/>
</dbReference>
<dbReference type="Pfam" id="PF24920">
    <property type="entry name" value="C2_TCB1"/>
    <property type="match status" value="1"/>
</dbReference>
<feature type="compositionally biased region" description="Polar residues" evidence="11">
    <location>
        <begin position="1253"/>
        <end position="1269"/>
    </location>
</feature>
<evidence type="ECO:0000256" key="12">
    <source>
        <dbReference type="SAM" id="Phobius"/>
    </source>
</evidence>
<feature type="domain" description="C2" evidence="13">
    <location>
        <begin position="628"/>
        <end position="747"/>
    </location>
</feature>
<dbReference type="InterPro" id="IPR031468">
    <property type="entry name" value="SMP_LBD"/>
</dbReference>
<keyword evidence="9" id="KW-0446">Lipid-binding</keyword>
<proteinExistence type="predicted"/>
<dbReference type="InterPro" id="IPR037765">
    <property type="entry name" value="C2B_Tricalbin"/>
</dbReference>
<evidence type="ECO:0000259" key="14">
    <source>
        <dbReference type="PROSITE" id="PS51847"/>
    </source>
</evidence>
<keyword evidence="16" id="KW-1185">Reference proteome</keyword>
<dbReference type="Pfam" id="PF25669">
    <property type="entry name" value="SMP_MUG190-like"/>
    <property type="match status" value="1"/>
</dbReference>
<sequence length="1275" mass="145048">MSQEKPDEKISTGPNDTSVGLSGSEPAKNKDTDKSRTTIDSAAEIPVGDKIGWKRVSELDTKTDIKNFQYDEILKELYYNDLWLYSGVVFVSLFSTWFIVLCGGGIGWIIILCAFIATYLNNSVTRFYRNVKSDVSREIAKVKLEEDDEKVEWLNEFLRRFWLIYEPVLSTSIIQIADVVLAASTPGFLDSLKLTNFTLGTKPPTIESVKSYPKEADDEVIMDWKISFVPNDLSDMTKAQLVKKVNPKVILTVRVGRGIVGTGIPILLEDMTLTGLLRVKLKLIPNFPHVETIDLCFLEEPVINYVLKPIGGETLGFDIGIIPGLSSFIRDQVHATLRPMMYAPRSYTLATEHLLYGFPIESSIGVLKLTFKDAKSLRNAETFGTSDPYCKVLLQSADIKAVGKELTRTKYISNSLNPVWNETHYLLFNNLNDSIKFQIYDSNGSFSTDSLLGDNIYPLENFAKNPNQSNSTIPVMHAGKQRGELNFDAIWYPIVKTKDNEPVPESNTGILKFNIHQAKKLDPRFSMVGLYNPYVELKFNGKDVFRSRTFRRSNDPTWEEFFEIFITDKKGAKLELNIRDERDFAEDPLIGSWSMSVDEFLRVNGESKIDWFDVKNARSGKIRLSCQWKPVILDHVPENSGNAEPLGIVKLHIKKATDLKNVAQLRGKSDPYIRIMLNSTYRGRTNVRNDNLNPIWDEYFYIPIHSLEEKLFLHCFDHENHGKDRNLGFTEFELKGLIKESDDGKLVPAEREPINNAAPLDTKGSLFYSVSFHPVLIKEGEIKEEENKENNINVLEYQSGILIININQANYKKKHTYIEVFVDDNHFPVYNTLISEQEPHWYEDTDVFIKNLDSSKIKFNIKENSKSIGKVESNVKKLLEECLNDDKSIQLPIQGMGNFKLDIGLNYIPVKYHVESDENINNKYDEHINKYDAENINNIEHSHLENKKGHAANAITDGVSKVGSRLGLLKKKDKKSKEEIKTEEDITPDKSKDDEVVPKSKEIEQESIPPNPQENSAANHVKEEKQKQSEEAKPYNIDFKQIEENRESTIRHVEFEEKPPSKSAEFERKQDEGSRSSEENGVINNKSNRISTYSLNPSGEIVGEPGSLTIIVFEAKNLIAVSSGGKTSDSYVKVKMNGKKDIFKTSVIKKSTSPKWDEHVTLSIRGDPVSFLFCVRDRNYLSKDVELGQYELHLWDHIRFNEYAKDIWVPLSKGNSQLHIKLNFIPSTQNSSNGQVNETNNSNGVNLRLSGNYDKQVNGNNGHGLTSKFSIRRKK</sequence>
<evidence type="ECO:0000313" key="16">
    <source>
        <dbReference type="Proteomes" id="UP000265703"/>
    </source>
</evidence>
<dbReference type="EMBL" id="QKYT01000157">
    <property type="protein sequence ID" value="RIA91284.1"/>
    <property type="molecule type" value="Genomic_DNA"/>
</dbReference>
<keyword evidence="4 12" id="KW-0812">Transmembrane</keyword>
<feature type="compositionally biased region" description="Basic and acidic residues" evidence="11">
    <location>
        <begin position="975"/>
        <end position="1004"/>
    </location>
</feature>
<dbReference type="InterPro" id="IPR035892">
    <property type="entry name" value="C2_domain_sf"/>
</dbReference>
<feature type="compositionally biased region" description="Basic and acidic residues" evidence="11">
    <location>
        <begin position="1040"/>
        <end position="1078"/>
    </location>
</feature>
<dbReference type="Gene3D" id="2.60.40.150">
    <property type="entry name" value="C2 domain"/>
    <property type="match status" value="4"/>
</dbReference>
<protein>
    <submittedName>
        <fullName evidence="15">C2 domain-containing protein</fullName>
    </submittedName>
</protein>
<dbReference type="Proteomes" id="UP000265703">
    <property type="component" value="Unassembled WGS sequence"/>
</dbReference>
<evidence type="ECO:0000256" key="10">
    <source>
        <dbReference type="ARBA" id="ARBA00023136"/>
    </source>
</evidence>
<dbReference type="CDD" id="cd04052">
    <property type="entry name" value="C2B_Tricalbin-like"/>
    <property type="match status" value="1"/>
</dbReference>
<comment type="subcellular location">
    <subcellularLocation>
        <location evidence="1">Endoplasmic reticulum membrane</location>
    </subcellularLocation>
</comment>
<evidence type="ECO:0000256" key="3">
    <source>
        <dbReference type="ARBA" id="ARBA00022553"/>
    </source>
</evidence>
<dbReference type="SMART" id="SM00239">
    <property type="entry name" value="C2"/>
    <property type="match status" value="5"/>
</dbReference>
<dbReference type="CDD" id="cd04045">
    <property type="entry name" value="C2C_Tricalbin-like"/>
    <property type="match status" value="1"/>
</dbReference>
<feature type="compositionally biased region" description="Polar residues" evidence="11">
    <location>
        <begin position="1229"/>
        <end position="1245"/>
    </location>
</feature>
<name>A0A397T8H1_9GLOM</name>
<dbReference type="InterPro" id="IPR056910">
    <property type="entry name" value="TCB1-3_C2"/>
</dbReference>
<keyword evidence="5" id="KW-0677">Repeat</keyword>
<organism evidence="15 16">
    <name type="scientific">Glomus cerebriforme</name>
    <dbReference type="NCBI Taxonomy" id="658196"/>
    <lineage>
        <taxon>Eukaryota</taxon>
        <taxon>Fungi</taxon>
        <taxon>Fungi incertae sedis</taxon>
        <taxon>Mucoromycota</taxon>
        <taxon>Glomeromycotina</taxon>
        <taxon>Glomeromycetes</taxon>
        <taxon>Glomerales</taxon>
        <taxon>Glomeraceae</taxon>
        <taxon>Glomus</taxon>
    </lineage>
</organism>
<feature type="domain" description="C2" evidence="13">
    <location>
        <begin position="346"/>
        <end position="472"/>
    </location>
</feature>
<evidence type="ECO:0000256" key="9">
    <source>
        <dbReference type="ARBA" id="ARBA00023121"/>
    </source>
</evidence>
<dbReference type="CDD" id="cd00030">
    <property type="entry name" value="C2"/>
    <property type="match status" value="1"/>
</dbReference>
<dbReference type="InterPro" id="IPR037762">
    <property type="entry name" value="C2C_Tricalbin"/>
</dbReference>
<feature type="region of interest" description="Disordered" evidence="11">
    <location>
        <begin position="1"/>
        <end position="38"/>
    </location>
</feature>
<feature type="compositionally biased region" description="Polar residues" evidence="11">
    <location>
        <begin position="12"/>
        <end position="21"/>
    </location>
</feature>
<feature type="compositionally biased region" description="Basic and acidic residues" evidence="11">
    <location>
        <begin position="1020"/>
        <end position="1033"/>
    </location>
</feature>
<evidence type="ECO:0000259" key="13">
    <source>
        <dbReference type="PROSITE" id="PS50004"/>
    </source>
</evidence>
<dbReference type="GO" id="GO:0061817">
    <property type="term" value="P:endoplasmic reticulum-plasma membrane tethering"/>
    <property type="evidence" value="ECO:0007669"/>
    <property type="project" value="InterPro"/>
</dbReference>
<dbReference type="STRING" id="658196.A0A397T8H1"/>
<evidence type="ECO:0000256" key="11">
    <source>
        <dbReference type="SAM" id="MobiDB-lite"/>
    </source>
</evidence>
<feature type="region of interest" description="Disordered" evidence="11">
    <location>
        <begin position="1229"/>
        <end position="1275"/>
    </location>
</feature>
<keyword evidence="2" id="KW-0813">Transport</keyword>
<feature type="domain" description="SMP-LTD" evidence="14">
    <location>
        <begin position="147"/>
        <end position="352"/>
    </location>
</feature>
<dbReference type="InterPro" id="IPR000008">
    <property type="entry name" value="C2_dom"/>
</dbReference>
<accession>A0A397T8H1</accession>
<dbReference type="Pfam" id="PF00168">
    <property type="entry name" value="C2"/>
    <property type="match status" value="4"/>
</dbReference>
<dbReference type="GO" id="GO:0005789">
    <property type="term" value="C:endoplasmic reticulum membrane"/>
    <property type="evidence" value="ECO:0007669"/>
    <property type="project" value="UniProtKB-SubCell"/>
</dbReference>
<evidence type="ECO:0000256" key="7">
    <source>
        <dbReference type="ARBA" id="ARBA00022989"/>
    </source>
</evidence>
<feature type="compositionally biased region" description="Basic and acidic residues" evidence="11">
    <location>
        <begin position="1"/>
        <end position="10"/>
    </location>
</feature>
<feature type="transmembrane region" description="Helical" evidence="12">
    <location>
        <begin position="106"/>
        <end position="124"/>
    </location>
</feature>
<reference evidence="15 16" key="1">
    <citation type="submission" date="2018-06" db="EMBL/GenBank/DDBJ databases">
        <title>Comparative genomics reveals the genomic features of Rhizophagus irregularis, R. cerebriforme, R. diaphanum and Gigaspora rosea, and their symbiotic lifestyle signature.</title>
        <authorList>
            <person name="Morin E."/>
            <person name="San Clemente H."/>
            <person name="Chen E.C.H."/>
            <person name="De La Providencia I."/>
            <person name="Hainaut M."/>
            <person name="Kuo A."/>
            <person name="Kohler A."/>
            <person name="Murat C."/>
            <person name="Tang N."/>
            <person name="Roy S."/>
            <person name="Loubradou J."/>
            <person name="Henrissat B."/>
            <person name="Grigoriev I.V."/>
            <person name="Corradi N."/>
            <person name="Roux C."/>
            <person name="Martin F.M."/>
        </authorList>
    </citation>
    <scope>NUCLEOTIDE SEQUENCE [LARGE SCALE GENOMIC DNA]</scope>
    <source>
        <strain evidence="15 16">DAOM 227022</strain>
    </source>
</reference>
<dbReference type="PROSITE" id="PS50004">
    <property type="entry name" value="C2"/>
    <property type="match status" value="4"/>
</dbReference>
<dbReference type="PANTHER" id="PTHR46980">
    <property type="entry name" value="TRICALBIN-1-RELATED"/>
    <property type="match status" value="1"/>
</dbReference>
<evidence type="ECO:0000256" key="1">
    <source>
        <dbReference type="ARBA" id="ARBA00004586"/>
    </source>
</evidence>
<dbReference type="OrthoDB" id="1029639at2759"/>
<evidence type="ECO:0000256" key="5">
    <source>
        <dbReference type="ARBA" id="ARBA00022737"/>
    </source>
</evidence>
<evidence type="ECO:0000256" key="2">
    <source>
        <dbReference type="ARBA" id="ARBA00022448"/>
    </source>
</evidence>
<evidence type="ECO:0000313" key="15">
    <source>
        <dbReference type="EMBL" id="RIA91284.1"/>
    </source>
</evidence>
<dbReference type="PROSITE" id="PS51847">
    <property type="entry name" value="SMP"/>
    <property type="match status" value="1"/>
</dbReference>
<feature type="compositionally biased region" description="Basic and acidic residues" evidence="11">
    <location>
        <begin position="27"/>
        <end position="37"/>
    </location>
</feature>
<dbReference type="SUPFAM" id="SSF49562">
    <property type="entry name" value="C2 domain (Calcium/lipid-binding domain, CaLB)"/>
    <property type="match status" value="4"/>
</dbReference>
<feature type="region of interest" description="Disordered" evidence="11">
    <location>
        <begin position="970"/>
        <end position="1085"/>
    </location>
</feature>
<gene>
    <name evidence="15" type="ORF">C1645_767859</name>
</gene>
<keyword evidence="6" id="KW-0256">Endoplasmic reticulum</keyword>
<evidence type="ECO:0000256" key="6">
    <source>
        <dbReference type="ARBA" id="ARBA00022824"/>
    </source>
</evidence>
<keyword evidence="8" id="KW-0445">Lipid transport</keyword>